<evidence type="ECO:0000256" key="9">
    <source>
        <dbReference type="ARBA" id="ARBA00038424"/>
    </source>
</evidence>
<evidence type="ECO:0000256" key="6">
    <source>
        <dbReference type="ARBA" id="ARBA00023212"/>
    </source>
</evidence>
<evidence type="ECO:0000313" key="15">
    <source>
        <dbReference type="Proteomes" id="UP000683925"/>
    </source>
</evidence>
<dbReference type="EMBL" id="CAJJDP010000015">
    <property type="protein sequence ID" value="CAD8143739.1"/>
    <property type="molecule type" value="Genomic_DNA"/>
</dbReference>
<evidence type="ECO:0000256" key="7">
    <source>
        <dbReference type="ARBA" id="ARBA00023273"/>
    </source>
</evidence>
<keyword evidence="2" id="KW-0963">Cytoplasm</keyword>
<evidence type="ECO:0000256" key="5">
    <source>
        <dbReference type="ARBA" id="ARBA00023069"/>
    </source>
</evidence>
<name>A0A8S1SWP8_PAROT</name>
<dbReference type="OrthoDB" id="305196at2759"/>
<accession>A0A8S1SWP8</accession>
<feature type="coiled-coil region" evidence="12">
    <location>
        <begin position="91"/>
        <end position="180"/>
    </location>
</feature>
<evidence type="ECO:0000256" key="8">
    <source>
        <dbReference type="ARBA" id="ARBA00037841"/>
    </source>
</evidence>
<keyword evidence="7" id="KW-0966">Cell projection</keyword>
<evidence type="ECO:0000256" key="2">
    <source>
        <dbReference type="ARBA" id="ARBA00022490"/>
    </source>
</evidence>
<evidence type="ECO:0000313" key="14">
    <source>
        <dbReference type="EMBL" id="CAD8143739.1"/>
    </source>
</evidence>
<evidence type="ECO:0000256" key="1">
    <source>
        <dbReference type="ARBA" id="ARBA00004611"/>
    </source>
</evidence>
<comment type="similarity">
    <text evidence="9">Belongs to the DRC2 family.</text>
</comment>
<evidence type="ECO:0000256" key="4">
    <source>
        <dbReference type="ARBA" id="ARBA00023054"/>
    </source>
</evidence>
<keyword evidence="15" id="KW-1185">Reference proteome</keyword>
<evidence type="ECO:0000256" key="12">
    <source>
        <dbReference type="SAM" id="Coils"/>
    </source>
</evidence>
<dbReference type="Pfam" id="PF14772">
    <property type="entry name" value="NYD-SP28"/>
    <property type="match status" value="1"/>
</dbReference>
<evidence type="ECO:0000259" key="13">
    <source>
        <dbReference type="Pfam" id="PF14772"/>
    </source>
</evidence>
<proteinExistence type="inferred from homology"/>
<feature type="domain" description="Dynein regulatory complex protein 1/2 N-terminal" evidence="13">
    <location>
        <begin position="37"/>
        <end position="122"/>
    </location>
</feature>
<dbReference type="PANTHER" id="PTHR21625">
    <property type="entry name" value="NYD-SP28 PROTEIN"/>
    <property type="match status" value="1"/>
</dbReference>
<keyword evidence="3" id="KW-0282">Flagellum</keyword>
<comment type="function">
    <text evidence="11">Component of the nexin-dynein regulatory complex (N-DRC), a key regulator of ciliary/flagellar motility which maintains the alignment and integrity of the distal axoneme and regulates microtubule sliding in motile axonemes. Plays a critical role in the assembly of N-DRC and also stabilizes the assembly of multiple inner dynein arms and radial spokes. Coassembles with DRC1 to form a central scaffold needed for assembly of the N-DRC and its attachment to the outer doublet microtubules.</text>
</comment>
<gene>
    <name evidence="14" type="ORF">POCTA_138.1.T0150188</name>
</gene>
<dbReference type="AlphaFoldDB" id="A0A8S1SWP8"/>
<evidence type="ECO:0000256" key="11">
    <source>
        <dbReference type="ARBA" id="ARBA00045865"/>
    </source>
</evidence>
<keyword evidence="4 12" id="KW-0175">Coiled coil</keyword>
<evidence type="ECO:0000256" key="3">
    <source>
        <dbReference type="ARBA" id="ARBA00022846"/>
    </source>
</evidence>
<dbReference type="GO" id="GO:0005858">
    <property type="term" value="C:axonemal dynein complex"/>
    <property type="evidence" value="ECO:0007669"/>
    <property type="project" value="InterPro"/>
</dbReference>
<evidence type="ECO:0000256" key="10">
    <source>
        <dbReference type="ARBA" id="ARBA00040899"/>
    </source>
</evidence>
<sequence length="223" mass="26833">MALLGKTLKGITTKSGGTEQKENIKIRQVTIPLQEFEESQKQAQFKKEVAKIVNFNKKKLMAYCRRTMRAVKTQQLKQDTELYQQNNKRELDSKEVFIQMLDKNLDEAEDQYQIAQRNHLIDLENFHFLQESRYRALLDEFERDIKILQEEFQIEFDDMTKTHEQQVKELEQMIKTVEVEEKRKAELLRINIKLIRRDKKQGCRKNEFDKIIIIRRQTNQILL</sequence>
<keyword evidence="5" id="KW-0969">Cilium</keyword>
<dbReference type="InterPro" id="IPR039505">
    <property type="entry name" value="DRC1/2_N"/>
</dbReference>
<comment type="caution">
    <text evidence="14">The sequence shown here is derived from an EMBL/GenBank/DDBJ whole genome shotgun (WGS) entry which is preliminary data.</text>
</comment>
<organism evidence="14 15">
    <name type="scientific">Paramecium octaurelia</name>
    <dbReference type="NCBI Taxonomy" id="43137"/>
    <lineage>
        <taxon>Eukaryota</taxon>
        <taxon>Sar</taxon>
        <taxon>Alveolata</taxon>
        <taxon>Ciliophora</taxon>
        <taxon>Intramacronucleata</taxon>
        <taxon>Oligohymenophorea</taxon>
        <taxon>Peniculida</taxon>
        <taxon>Parameciidae</taxon>
        <taxon>Paramecium</taxon>
    </lineage>
</organism>
<dbReference type="GO" id="GO:0003352">
    <property type="term" value="P:regulation of cilium movement"/>
    <property type="evidence" value="ECO:0007669"/>
    <property type="project" value="TreeGrafter"/>
</dbReference>
<reference evidence="14" key="1">
    <citation type="submission" date="2021-01" db="EMBL/GenBank/DDBJ databases">
        <authorList>
            <consortium name="Genoscope - CEA"/>
            <person name="William W."/>
        </authorList>
    </citation>
    <scope>NUCLEOTIDE SEQUENCE</scope>
</reference>
<keyword evidence="6" id="KW-0206">Cytoskeleton</keyword>
<dbReference type="PANTHER" id="PTHR21625:SF0">
    <property type="entry name" value="DYNEIN REGULATORY COMPLEX SUBUNIT 2"/>
    <property type="match status" value="1"/>
</dbReference>
<protein>
    <recommendedName>
        <fullName evidence="10">Dynein regulatory complex subunit 2</fullName>
    </recommendedName>
</protein>
<dbReference type="InterPro" id="IPR039750">
    <property type="entry name" value="DRC1/DRC2"/>
</dbReference>
<comment type="subcellular location">
    <subcellularLocation>
        <location evidence="1">Cytoplasm</location>
        <location evidence="1">Cytoskeleton</location>
        <location evidence="1">Flagellum axoneme</location>
    </subcellularLocation>
    <subcellularLocation>
        <location evidence="8">Cytoplasm</location>
        <location evidence="8">Cytoskeleton</location>
        <location evidence="8">Flagellum basal body</location>
    </subcellularLocation>
</comment>
<dbReference type="Proteomes" id="UP000683925">
    <property type="component" value="Unassembled WGS sequence"/>
</dbReference>
<dbReference type="GO" id="GO:0060285">
    <property type="term" value="P:cilium-dependent cell motility"/>
    <property type="evidence" value="ECO:0007669"/>
    <property type="project" value="TreeGrafter"/>
</dbReference>
<dbReference type="GO" id="GO:0070286">
    <property type="term" value="P:axonemal dynein complex assembly"/>
    <property type="evidence" value="ECO:0007669"/>
    <property type="project" value="InterPro"/>
</dbReference>